<dbReference type="PATRIC" id="fig|760154.4.peg.2484"/>
<evidence type="ECO:0000313" key="1">
    <source>
        <dbReference type="EMBL" id="AFL69752.1"/>
    </source>
</evidence>
<accession>I3Y0M8</accession>
<dbReference type="RefSeq" id="WP_014770615.1">
    <property type="nucleotide sequence ID" value="NC_018002.1"/>
</dbReference>
<keyword evidence="2" id="KW-1185">Reference proteome</keyword>
<dbReference type="eggNOG" id="ENOG50319KD">
    <property type="taxonomic scope" value="Bacteria"/>
</dbReference>
<dbReference type="EMBL" id="CP003333">
    <property type="protein sequence ID" value="AFL69752.1"/>
    <property type="molecule type" value="Genomic_DNA"/>
</dbReference>
<sequence>MIKQIIGGKTVKTVYADMSAADLAVLQPLMEGKLEIYDKKFEGGTATSVPTEMNYIRFSVGKKISKNVTMSASVSVPHIKQGKSFADCKAIVIGAFDCGFESDAKCDYSNLIGSLSAKE</sequence>
<gene>
    <name evidence="1" type="ordered locus">Sulba_2485</name>
</gene>
<dbReference type="STRING" id="760154.Sulba_2485"/>
<dbReference type="AlphaFoldDB" id="I3Y0M8"/>
<reference evidence="1 2" key="1">
    <citation type="submission" date="2012-06" db="EMBL/GenBank/DDBJ databases">
        <title>Complete sequence of Sulfurospirillum barnesii SES-3.</title>
        <authorList>
            <consortium name="US DOE Joint Genome Institute"/>
            <person name="Lucas S."/>
            <person name="Han J."/>
            <person name="Lapidus A."/>
            <person name="Cheng J.-F."/>
            <person name="Goodwin L."/>
            <person name="Pitluck S."/>
            <person name="Peters L."/>
            <person name="Ovchinnikova G."/>
            <person name="Lu M."/>
            <person name="Detter J.C."/>
            <person name="Han C."/>
            <person name="Tapia R."/>
            <person name="Land M."/>
            <person name="Hauser L."/>
            <person name="Kyrpides N."/>
            <person name="Ivanova N."/>
            <person name="Pagani I."/>
            <person name="Stolz J."/>
            <person name="Arkin A."/>
            <person name="Dehal P."/>
            <person name="Oremland R."/>
            <person name="Saltikov C."/>
            <person name="Basu P."/>
            <person name="Hollibaugh J."/>
            <person name="Newman D."/>
            <person name="Stolyar S."/>
            <person name="Hazen T."/>
            <person name="Woyke T."/>
        </authorList>
    </citation>
    <scope>NUCLEOTIDE SEQUENCE [LARGE SCALE GENOMIC DNA]</scope>
    <source>
        <strain evidence="2">ATCC 700032 / DSM 10660 / SES-3</strain>
    </source>
</reference>
<evidence type="ECO:0000313" key="2">
    <source>
        <dbReference type="Proteomes" id="UP000006176"/>
    </source>
</evidence>
<dbReference type="OrthoDB" id="5361343at2"/>
<name>I3Y0M8_SULBS</name>
<dbReference type="KEGG" id="sba:Sulba_2485"/>
<organism evidence="1 2">
    <name type="scientific">Sulfurospirillum barnesii (strain ATCC 700032 / DSM 10660 / SES-3)</name>
    <dbReference type="NCBI Taxonomy" id="760154"/>
    <lineage>
        <taxon>Bacteria</taxon>
        <taxon>Pseudomonadati</taxon>
        <taxon>Campylobacterota</taxon>
        <taxon>Epsilonproteobacteria</taxon>
        <taxon>Campylobacterales</taxon>
        <taxon>Sulfurospirillaceae</taxon>
        <taxon>Sulfurospirillum</taxon>
    </lineage>
</organism>
<proteinExistence type="predicted"/>
<protein>
    <submittedName>
        <fullName evidence="1">Uncharacterized protein</fullName>
    </submittedName>
</protein>
<dbReference type="HOGENOM" id="CLU_2060211_0_0_7"/>
<dbReference type="Proteomes" id="UP000006176">
    <property type="component" value="Chromosome"/>
</dbReference>